<feature type="non-terminal residue" evidence="2">
    <location>
        <position position="351"/>
    </location>
</feature>
<evidence type="ECO:0000313" key="2">
    <source>
        <dbReference type="EMBL" id="KAJ7770314.1"/>
    </source>
</evidence>
<reference evidence="2" key="1">
    <citation type="submission" date="2023-03" db="EMBL/GenBank/DDBJ databases">
        <title>Massive genome expansion in bonnet fungi (Mycena s.s.) driven by repeated elements and novel gene families across ecological guilds.</title>
        <authorList>
            <consortium name="Lawrence Berkeley National Laboratory"/>
            <person name="Harder C.B."/>
            <person name="Miyauchi S."/>
            <person name="Viragh M."/>
            <person name="Kuo A."/>
            <person name="Thoen E."/>
            <person name="Andreopoulos B."/>
            <person name="Lu D."/>
            <person name="Skrede I."/>
            <person name="Drula E."/>
            <person name="Henrissat B."/>
            <person name="Morin E."/>
            <person name="Kohler A."/>
            <person name="Barry K."/>
            <person name="LaButti K."/>
            <person name="Morin E."/>
            <person name="Salamov A."/>
            <person name="Lipzen A."/>
            <person name="Mereny Z."/>
            <person name="Hegedus B."/>
            <person name="Baldrian P."/>
            <person name="Stursova M."/>
            <person name="Weitz H."/>
            <person name="Taylor A."/>
            <person name="Grigoriev I.V."/>
            <person name="Nagy L.G."/>
            <person name="Martin F."/>
            <person name="Kauserud H."/>
        </authorList>
    </citation>
    <scope>NUCLEOTIDE SEQUENCE</scope>
    <source>
        <strain evidence="2">CBHHK188m</strain>
    </source>
</reference>
<comment type="caution">
    <text evidence="2">The sequence shown here is derived from an EMBL/GenBank/DDBJ whole genome shotgun (WGS) entry which is preliminary data.</text>
</comment>
<gene>
    <name evidence="2" type="ORF">DFH07DRAFT_1058103</name>
</gene>
<protein>
    <submittedName>
        <fullName evidence="2">Uncharacterized protein</fullName>
    </submittedName>
</protein>
<evidence type="ECO:0000256" key="1">
    <source>
        <dbReference type="SAM" id="Coils"/>
    </source>
</evidence>
<organism evidence="2 3">
    <name type="scientific">Mycena maculata</name>
    <dbReference type="NCBI Taxonomy" id="230809"/>
    <lineage>
        <taxon>Eukaryota</taxon>
        <taxon>Fungi</taxon>
        <taxon>Dikarya</taxon>
        <taxon>Basidiomycota</taxon>
        <taxon>Agaricomycotina</taxon>
        <taxon>Agaricomycetes</taxon>
        <taxon>Agaricomycetidae</taxon>
        <taxon>Agaricales</taxon>
        <taxon>Marasmiineae</taxon>
        <taxon>Mycenaceae</taxon>
        <taxon>Mycena</taxon>
    </lineage>
</organism>
<sequence length="351" mass="39730">MVTNDNLPSSAPEDQKFPATQLRSRLDTITQRMVVLEAQIELLRREGEGVLAGLAAVVYLILPDEITAEIVTRYVHNPSQEEYWRPQSLLRLTDTLDLLEPLESPNRPFAEVADRLHRGILHTGGFLVDLHMKIPASREESNAILRLLDQYSARWRSLKIVSADGLISFPADIRGPFSFLTKLSLSTWHSSESESSMIPQSFNAPHLREITKLELLSQDVDECLAILACTTLCEAFGSILNILTAPSRVLRHLRTIDVDPDISPHLLDHLVLPMIDHVPFRWLAPECAVHIGHLIMRSGEDEWWDAAEGFPADEDVELALQQLRRLRPHGLELDIRSSIKWFSPNFTSDDH</sequence>
<keyword evidence="1" id="KW-0175">Coiled coil</keyword>
<dbReference type="EMBL" id="JARJLG010000024">
    <property type="protein sequence ID" value="KAJ7770314.1"/>
    <property type="molecule type" value="Genomic_DNA"/>
</dbReference>
<dbReference type="Proteomes" id="UP001215280">
    <property type="component" value="Unassembled WGS sequence"/>
</dbReference>
<proteinExistence type="predicted"/>
<name>A0AAD7JRI4_9AGAR</name>
<keyword evidence="3" id="KW-1185">Reference proteome</keyword>
<feature type="coiled-coil region" evidence="1">
    <location>
        <begin position="19"/>
        <end position="46"/>
    </location>
</feature>
<dbReference type="AlphaFoldDB" id="A0AAD7JRI4"/>
<evidence type="ECO:0000313" key="3">
    <source>
        <dbReference type="Proteomes" id="UP001215280"/>
    </source>
</evidence>
<accession>A0AAD7JRI4</accession>